<reference evidence="1 2" key="1">
    <citation type="submission" date="2020-04" db="EMBL/GenBank/DDBJ databases">
        <title>Molecular characterization of pseudomonads from Agaricus bisporus reveal novel blotch 2 pathogens in Western Europe.</title>
        <authorList>
            <person name="Taparia T."/>
            <person name="Krijger M."/>
            <person name="Haynes E."/>
            <person name="Elpinstone J.G."/>
            <person name="Noble R."/>
            <person name="Van Der Wolf J."/>
        </authorList>
    </citation>
    <scope>NUCLEOTIDE SEQUENCE [LARGE SCALE GENOMIC DNA]</scope>
    <source>
        <strain evidence="1 2">H7001</strain>
    </source>
</reference>
<dbReference type="RefSeq" id="WP_177101056.1">
    <property type="nucleotide sequence ID" value="NZ_JACAQB010000004.1"/>
</dbReference>
<dbReference type="AlphaFoldDB" id="A0A7Y7X9H2"/>
<comment type="caution">
    <text evidence="1">The sequence shown here is derived from an EMBL/GenBank/DDBJ whole genome shotgun (WGS) entry which is preliminary data.</text>
</comment>
<evidence type="ECO:0000313" key="2">
    <source>
        <dbReference type="Proteomes" id="UP000539985"/>
    </source>
</evidence>
<evidence type="ECO:0000313" key="1">
    <source>
        <dbReference type="EMBL" id="NWB95774.1"/>
    </source>
</evidence>
<proteinExistence type="predicted"/>
<accession>A0A7Y7X9H2</accession>
<name>A0A7Y7X9H2_9PSED</name>
<dbReference type="EMBL" id="JACAQB010000004">
    <property type="protein sequence ID" value="NWB95774.1"/>
    <property type="molecule type" value="Genomic_DNA"/>
</dbReference>
<dbReference type="Proteomes" id="UP000539985">
    <property type="component" value="Unassembled WGS sequence"/>
</dbReference>
<organism evidence="1 2">
    <name type="scientific">Pseudomonas gingeri</name>
    <dbReference type="NCBI Taxonomy" id="117681"/>
    <lineage>
        <taxon>Bacteria</taxon>
        <taxon>Pseudomonadati</taxon>
        <taxon>Pseudomonadota</taxon>
        <taxon>Gammaproteobacteria</taxon>
        <taxon>Pseudomonadales</taxon>
        <taxon>Pseudomonadaceae</taxon>
        <taxon>Pseudomonas</taxon>
    </lineage>
</organism>
<gene>
    <name evidence="1" type="ORF">HX882_07740</name>
</gene>
<sequence length="176" mass="18997">MSTYPTNFDTGETWRDAAYGANSILHNGFALGVNATWVVANAVPIAWSELSGRSFDQASDDIMLLSARSFGKAGAIGGRLVILGALGATSEAFARAQTLERFIYRIDLDVPVVSTVEDVADTARRTSSRELYMGVTPDKYSRTGREVLERMRAEGSIEGDGPLLRGNPNNLHLIGD</sequence>
<protein>
    <submittedName>
        <fullName evidence="1">Uncharacterized protein</fullName>
    </submittedName>
</protein>